<evidence type="ECO:0000256" key="1">
    <source>
        <dbReference type="ARBA" id="ARBA00004141"/>
    </source>
</evidence>
<dbReference type="PANTHER" id="PTHR23112">
    <property type="entry name" value="G PROTEIN-COUPLED RECEPTOR 157-RELATED"/>
    <property type="match status" value="1"/>
</dbReference>
<sequence length="303" mass="34014">MEAPIPPLRKEQIELVLTINVSIDIVSLLCSLFAILALSVLCPYAKGQTNRVSIRLLIYIAIMDAMYTAFQIVSYKLVSDSFLCSFSVWALVYFTLASVFLRLAVVINIQLAVVKSTKYATITEFHYLLVATIFPLLLSIAPACANLFGWTTHEGTCWFRDDGKDKNFIWQWFSYYMWVVFSVLYSIITILLIVRYLRKQKSEIQEDMEAAVPRIPLECNPLPASQSPGLIKQTVYRTCWYPIIPTISQSFVMVNALILTARKEIIFPVYLIAITGTALQGTLTAIVFANDPAVEEAGTAPPA</sequence>
<reference evidence="7 8" key="1">
    <citation type="submission" date="2023-04" db="EMBL/GenBank/DDBJ databases">
        <title>Genome of Basidiobolus ranarum AG-B5.</title>
        <authorList>
            <person name="Stajich J.E."/>
            <person name="Carter-House D."/>
            <person name="Gryganskyi A."/>
        </authorList>
    </citation>
    <scope>NUCLEOTIDE SEQUENCE [LARGE SCALE GENOMIC DNA]</scope>
    <source>
        <strain evidence="7 8">AG-B5</strain>
    </source>
</reference>
<keyword evidence="4 5" id="KW-0472">Membrane</keyword>
<evidence type="ECO:0000256" key="5">
    <source>
        <dbReference type="SAM" id="Phobius"/>
    </source>
</evidence>
<evidence type="ECO:0000313" key="7">
    <source>
        <dbReference type="EMBL" id="KAK9678922.1"/>
    </source>
</evidence>
<dbReference type="PANTHER" id="PTHR23112:SF0">
    <property type="entry name" value="TRANSMEMBRANE PROTEIN 116"/>
    <property type="match status" value="1"/>
</dbReference>
<evidence type="ECO:0000259" key="6">
    <source>
        <dbReference type="PROSITE" id="PS50261"/>
    </source>
</evidence>
<comment type="caution">
    <text evidence="7">The sequence shown here is derived from an EMBL/GenBank/DDBJ whole genome shotgun (WGS) entry which is preliminary data.</text>
</comment>
<organism evidence="7 8">
    <name type="scientific">Basidiobolus ranarum</name>
    <dbReference type="NCBI Taxonomy" id="34480"/>
    <lineage>
        <taxon>Eukaryota</taxon>
        <taxon>Fungi</taxon>
        <taxon>Fungi incertae sedis</taxon>
        <taxon>Zoopagomycota</taxon>
        <taxon>Entomophthoromycotina</taxon>
        <taxon>Basidiobolomycetes</taxon>
        <taxon>Basidiobolales</taxon>
        <taxon>Basidiobolaceae</taxon>
        <taxon>Basidiobolus</taxon>
    </lineage>
</organism>
<dbReference type="Gene3D" id="1.20.1070.10">
    <property type="entry name" value="Rhodopsin 7-helix transmembrane proteins"/>
    <property type="match status" value="1"/>
</dbReference>
<keyword evidence="2 5" id="KW-0812">Transmembrane</keyword>
<dbReference type="InterPro" id="IPR017981">
    <property type="entry name" value="GPCR_2-like_7TM"/>
</dbReference>
<feature type="transmembrane region" description="Helical" evidence="5">
    <location>
        <begin position="125"/>
        <end position="149"/>
    </location>
</feature>
<dbReference type="SUPFAM" id="SSF81321">
    <property type="entry name" value="Family A G protein-coupled receptor-like"/>
    <property type="match status" value="1"/>
</dbReference>
<gene>
    <name evidence="7" type="ORF">K7432_016505</name>
</gene>
<evidence type="ECO:0000256" key="4">
    <source>
        <dbReference type="ARBA" id="ARBA00023136"/>
    </source>
</evidence>
<keyword evidence="8" id="KW-1185">Reference proteome</keyword>
<proteinExistence type="predicted"/>
<name>A0ABR2VLS6_9FUNG</name>
<feature type="domain" description="G-protein coupled receptors family 2 profile 2" evidence="6">
    <location>
        <begin position="13"/>
        <end position="292"/>
    </location>
</feature>
<dbReference type="PROSITE" id="PS50261">
    <property type="entry name" value="G_PROTEIN_RECEP_F2_4"/>
    <property type="match status" value="1"/>
</dbReference>
<protein>
    <recommendedName>
        <fullName evidence="6">G-protein coupled receptors family 2 profile 2 domain-containing protein</fullName>
    </recommendedName>
</protein>
<feature type="transmembrane region" description="Helical" evidence="5">
    <location>
        <begin position="56"/>
        <end position="78"/>
    </location>
</feature>
<evidence type="ECO:0000313" key="8">
    <source>
        <dbReference type="Proteomes" id="UP001479436"/>
    </source>
</evidence>
<comment type="subcellular location">
    <subcellularLocation>
        <location evidence="1">Membrane</location>
        <topology evidence="1">Multi-pass membrane protein</topology>
    </subcellularLocation>
</comment>
<feature type="transmembrane region" description="Helical" evidence="5">
    <location>
        <begin position="265"/>
        <end position="289"/>
    </location>
</feature>
<feature type="transmembrane region" description="Helical" evidence="5">
    <location>
        <begin position="25"/>
        <end position="44"/>
    </location>
</feature>
<evidence type="ECO:0000256" key="2">
    <source>
        <dbReference type="ARBA" id="ARBA00022692"/>
    </source>
</evidence>
<feature type="transmembrane region" description="Helical" evidence="5">
    <location>
        <begin position="169"/>
        <end position="194"/>
    </location>
</feature>
<evidence type="ECO:0000256" key="3">
    <source>
        <dbReference type="ARBA" id="ARBA00022989"/>
    </source>
</evidence>
<feature type="transmembrane region" description="Helical" evidence="5">
    <location>
        <begin position="90"/>
        <end position="113"/>
    </location>
</feature>
<keyword evidence="3 5" id="KW-1133">Transmembrane helix</keyword>
<dbReference type="EMBL" id="JASJQH010009642">
    <property type="protein sequence ID" value="KAK9678922.1"/>
    <property type="molecule type" value="Genomic_DNA"/>
</dbReference>
<dbReference type="Proteomes" id="UP001479436">
    <property type="component" value="Unassembled WGS sequence"/>
</dbReference>
<accession>A0ABR2VLS6</accession>